<dbReference type="Pfam" id="PF01042">
    <property type="entry name" value="Ribonuc_L-PSP"/>
    <property type="match status" value="1"/>
</dbReference>
<gene>
    <name evidence="1" type="ORF">WG219_01865</name>
</gene>
<evidence type="ECO:0000313" key="2">
    <source>
        <dbReference type="Proteomes" id="UP001476583"/>
    </source>
</evidence>
<dbReference type="EC" id="3.5.-.-" evidence="1"/>
<reference evidence="1 2" key="1">
    <citation type="submission" date="2024-03" db="EMBL/GenBank/DDBJ databases">
        <title>Complete genome of BD2.</title>
        <authorList>
            <person name="Cao G."/>
        </authorList>
    </citation>
    <scope>NUCLEOTIDE SEQUENCE [LARGE SCALE GENOMIC DNA]</scope>
    <source>
        <strain evidence="1 2">BD2</strain>
    </source>
</reference>
<dbReference type="CDD" id="cd00448">
    <property type="entry name" value="YjgF_YER057c_UK114_family"/>
    <property type="match status" value="1"/>
</dbReference>
<protein>
    <submittedName>
        <fullName evidence="1">RidA family protein</fullName>
        <ecNumber evidence="1">3.5.-.-</ecNumber>
    </submittedName>
</protein>
<accession>A0ABZ2RI48</accession>
<keyword evidence="2" id="KW-1185">Reference proteome</keyword>
<keyword evidence="1" id="KW-0378">Hydrolase</keyword>
<proteinExistence type="predicted"/>
<dbReference type="InterPro" id="IPR006175">
    <property type="entry name" value="YjgF/YER057c/UK114"/>
</dbReference>
<evidence type="ECO:0000313" key="1">
    <source>
        <dbReference type="EMBL" id="WXL26257.1"/>
    </source>
</evidence>
<organism evidence="1 2">
    <name type="scientific">Ectopseudomonas mendocina</name>
    <name type="common">Pseudomonas mendocina</name>
    <dbReference type="NCBI Taxonomy" id="300"/>
    <lineage>
        <taxon>Bacteria</taxon>
        <taxon>Pseudomonadati</taxon>
        <taxon>Pseudomonadota</taxon>
        <taxon>Gammaproteobacteria</taxon>
        <taxon>Pseudomonadales</taxon>
        <taxon>Pseudomonadaceae</taxon>
        <taxon>Ectopseudomonas</taxon>
    </lineage>
</organism>
<dbReference type="PANTHER" id="PTHR43857:SF1">
    <property type="entry name" value="YJGH FAMILY PROTEIN"/>
    <property type="match status" value="1"/>
</dbReference>
<dbReference type="EMBL" id="CP148074">
    <property type="protein sequence ID" value="WXL26257.1"/>
    <property type="molecule type" value="Genomic_DNA"/>
</dbReference>
<dbReference type="Gene3D" id="3.30.1330.40">
    <property type="entry name" value="RutC-like"/>
    <property type="match status" value="1"/>
</dbReference>
<dbReference type="InterPro" id="IPR035959">
    <property type="entry name" value="RutC-like_sf"/>
</dbReference>
<name>A0ABZ2RI48_ECTME</name>
<dbReference type="SUPFAM" id="SSF55298">
    <property type="entry name" value="YjgF-like"/>
    <property type="match status" value="1"/>
</dbReference>
<sequence>MRTIINPASMHSTHEFGFSHAALSSSGNLLHIAGQVAWDKDQNLVGKGDMKAQIGQVLKNINELLATQNATAANIVRLRTFMVDTSPENLEHLFTELNAFYGQNEPAPNTLIGITSLAASDFLIEIEATACV</sequence>
<dbReference type="GO" id="GO:0016787">
    <property type="term" value="F:hydrolase activity"/>
    <property type="evidence" value="ECO:0007669"/>
    <property type="project" value="UniProtKB-KW"/>
</dbReference>
<dbReference type="Proteomes" id="UP001476583">
    <property type="component" value="Chromosome"/>
</dbReference>
<dbReference type="PANTHER" id="PTHR43857">
    <property type="entry name" value="BLR7761 PROTEIN"/>
    <property type="match status" value="1"/>
</dbReference>